<dbReference type="GO" id="GO:0016125">
    <property type="term" value="P:sterol metabolic process"/>
    <property type="evidence" value="ECO:0007669"/>
    <property type="project" value="TreeGrafter"/>
</dbReference>
<dbReference type="InterPro" id="IPR001128">
    <property type="entry name" value="Cyt_P450"/>
</dbReference>
<evidence type="ECO:0000256" key="2">
    <source>
        <dbReference type="ARBA" id="ARBA00023004"/>
    </source>
</evidence>
<evidence type="ECO:0000256" key="4">
    <source>
        <dbReference type="RuleBase" id="RU000461"/>
    </source>
</evidence>
<comment type="caution">
    <text evidence="6">The sequence shown here is derived from an EMBL/GenBank/DDBJ whole genome shotgun (WGS) entry which is preliminary data.</text>
</comment>
<dbReference type="InterPro" id="IPR002401">
    <property type="entry name" value="Cyt_P450_E_grp-I"/>
</dbReference>
<dbReference type="SUPFAM" id="SSF48264">
    <property type="entry name" value="Cytochrome P450"/>
    <property type="match status" value="1"/>
</dbReference>
<dbReference type="PRINTS" id="PR00385">
    <property type="entry name" value="P450"/>
</dbReference>
<keyword evidence="3 4" id="KW-0349">Heme</keyword>
<keyword evidence="4" id="KW-0560">Oxidoreductase</keyword>
<evidence type="ECO:0000256" key="5">
    <source>
        <dbReference type="SAM" id="SignalP"/>
    </source>
</evidence>
<keyword evidence="2 3" id="KW-0408">Iron</keyword>
<gene>
    <name evidence="6" type="ORF">C4D60_Mb04t08840</name>
</gene>
<keyword evidence="4" id="KW-0503">Monooxygenase</keyword>
<feature type="signal peptide" evidence="5">
    <location>
        <begin position="1"/>
        <end position="27"/>
    </location>
</feature>
<dbReference type="PROSITE" id="PS00086">
    <property type="entry name" value="CYTOCHROME_P450"/>
    <property type="match status" value="1"/>
</dbReference>
<accession>A0A4S8KAS0</accession>
<dbReference type="Gene3D" id="1.10.630.10">
    <property type="entry name" value="Cytochrome P450"/>
    <property type="match status" value="1"/>
</dbReference>
<dbReference type="GO" id="GO:0010268">
    <property type="term" value="P:brassinosteroid homeostasis"/>
    <property type="evidence" value="ECO:0007669"/>
    <property type="project" value="TreeGrafter"/>
</dbReference>
<evidence type="ECO:0000256" key="1">
    <source>
        <dbReference type="ARBA" id="ARBA00022723"/>
    </source>
</evidence>
<dbReference type="Pfam" id="PF00067">
    <property type="entry name" value="p450"/>
    <property type="match status" value="1"/>
</dbReference>
<proteinExistence type="inferred from homology"/>
<comment type="similarity">
    <text evidence="4">Belongs to the cytochrome P450 family.</text>
</comment>
<dbReference type="GO" id="GO:0004497">
    <property type="term" value="F:monooxygenase activity"/>
    <property type="evidence" value="ECO:0007669"/>
    <property type="project" value="UniProtKB-KW"/>
</dbReference>
<protein>
    <recommendedName>
        <fullName evidence="8">Cytochrome P450</fullName>
    </recommendedName>
</protein>
<feature type="binding site" description="axial binding residue" evidence="3">
    <location>
        <position position="445"/>
    </location>
    <ligand>
        <name>heme</name>
        <dbReference type="ChEBI" id="CHEBI:30413"/>
    </ligand>
    <ligandPart>
        <name>Fe</name>
        <dbReference type="ChEBI" id="CHEBI:18248"/>
    </ligandPart>
</feature>
<dbReference type="GO" id="GO:0005506">
    <property type="term" value="F:iron ion binding"/>
    <property type="evidence" value="ECO:0007669"/>
    <property type="project" value="InterPro"/>
</dbReference>
<dbReference type="CDD" id="cd11043">
    <property type="entry name" value="CYP90-like"/>
    <property type="match status" value="1"/>
</dbReference>
<evidence type="ECO:0000256" key="3">
    <source>
        <dbReference type="PIRSR" id="PIRSR602401-1"/>
    </source>
</evidence>
<keyword evidence="5" id="KW-0732">Signal</keyword>
<dbReference type="PANTHER" id="PTHR24286">
    <property type="entry name" value="CYTOCHROME P450 26"/>
    <property type="match status" value="1"/>
</dbReference>
<dbReference type="AlphaFoldDB" id="A0A4S8KAS0"/>
<dbReference type="InterPro" id="IPR017972">
    <property type="entry name" value="Cyt_P450_CS"/>
</dbReference>
<keyword evidence="1 3" id="KW-0479">Metal-binding</keyword>
<keyword evidence="7" id="KW-1185">Reference proteome</keyword>
<dbReference type="Proteomes" id="UP000317650">
    <property type="component" value="Chromosome 4"/>
</dbReference>
<dbReference type="GO" id="GO:0020037">
    <property type="term" value="F:heme binding"/>
    <property type="evidence" value="ECO:0007669"/>
    <property type="project" value="InterPro"/>
</dbReference>
<dbReference type="GO" id="GO:0016132">
    <property type="term" value="P:brassinosteroid biosynthetic process"/>
    <property type="evidence" value="ECO:0007669"/>
    <property type="project" value="TreeGrafter"/>
</dbReference>
<name>A0A4S8KAS0_MUSBA</name>
<dbReference type="EMBL" id="PYDT01000001">
    <property type="protein sequence ID" value="THU72128.1"/>
    <property type="molecule type" value="Genomic_DNA"/>
</dbReference>
<evidence type="ECO:0000313" key="6">
    <source>
        <dbReference type="EMBL" id="THU72128.1"/>
    </source>
</evidence>
<dbReference type="GO" id="GO:0016705">
    <property type="term" value="F:oxidoreductase activity, acting on paired donors, with incorporation or reduction of molecular oxygen"/>
    <property type="evidence" value="ECO:0007669"/>
    <property type="project" value="InterPro"/>
</dbReference>
<dbReference type="STRING" id="52838.A0A4S8KAS0"/>
<sequence length="508" mass="58177">MFLLLQPLALLFLTVLFLYPLFRHAYGEPKDCQLPPGSFGWLPLIGKTMSFINPHLSCTMGQFLEENIKRYGKIFRSHLFGHRTVVSCDVDFNHFILQNEDRLFEASYPVNIPKVLGDFTMLVMTGDAHKRIRGVALGLFSSMKTHEAATISDIDNIVVRLMDSWKNKKTLVLCDETRKFTFNVIVKHILSLSPEDPETVLLLDNYKTFMKGFVSAPINLPGTPFVKAQREHETRSWIRCLRSILRRQAKFQITNIVGKIRDRRRRQRIAAGGPEVDGRKDFLDLLESHGGLTEDEIFGLVIDLLIGGYETTAMLIAIIVKFVGNDPEILSELRAEHAAARKKKAGDEPLKWQDYKDMRLTQCLINEALRLGNVVKFVHRKAIKPVRYKEFEIPAGWKVLPILSGVHLDGSLHNDPFRFDPRRWQNEEVESARNFMPFGGGKRLCPGSDLAWLDTCIFLHHLLPKYSWKTQEEDDWPMSFPFLDFKKGLKIAIQPLSDPCPSQEQATS</sequence>
<dbReference type="InterPro" id="IPR036396">
    <property type="entry name" value="Cyt_P450_sf"/>
</dbReference>
<organism evidence="6 7">
    <name type="scientific">Musa balbisiana</name>
    <name type="common">Banana</name>
    <dbReference type="NCBI Taxonomy" id="52838"/>
    <lineage>
        <taxon>Eukaryota</taxon>
        <taxon>Viridiplantae</taxon>
        <taxon>Streptophyta</taxon>
        <taxon>Embryophyta</taxon>
        <taxon>Tracheophyta</taxon>
        <taxon>Spermatophyta</taxon>
        <taxon>Magnoliopsida</taxon>
        <taxon>Liliopsida</taxon>
        <taxon>Zingiberales</taxon>
        <taxon>Musaceae</taxon>
        <taxon>Musa</taxon>
    </lineage>
</organism>
<evidence type="ECO:0000313" key="7">
    <source>
        <dbReference type="Proteomes" id="UP000317650"/>
    </source>
</evidence>
<comment type="cofactor">
    <cofactor evidence="3">
        <name>heme</name>
        <dbReference type="ChEBI" id="CHEBI:30413"/>
    </cofactor>
</comment>
<evidence type="ECO:0008006" key="8">
    <source>
        <dbReference type="Google" id="ProtNLM"/>
    </source>
</evidence>
<dbReference type="PRINTS" id="PR00463">
    <property type="entry name" value="EP450I"/>
</dbReference>
<dbReference type="PANTHER" id="PTHR24286:SF37">
    <property type="entry name" value="CYTOCHROME P450 724B1"/>
    <property type="match status" value="1"/>
</dbReference>
<reference evidence="6 7" key="1">
    <citation type="journal article" date="2019" name="Nat. Plants">
        <title>Genome sequencing of Musa balbisiana reveals subgenome evolution and function divergence in polyploid bananas.</title>
        <authorList>
            <person name="Yao X."/>
        </authorList>
    </citation>
    <scope>NUCLEOTIDE SEQUENCE [LARGE SCALE GENOMIC DNA]</scope>
    <source>
        <strain evidence="7">cv. DH-PKW</strain>
        <tissue evidence="6">Leaves</tissue>
    </source>
</reference>
<feature type="chain" id="PRO_5020733290" description="Cytochrome P450" evidence="5">
    <location>
        <begin position="28"/>
        <end position="508"/>
    </location>
</feature>